<keyword evidence="7" id="KW-1185">Reference proteome</keyword>
<dbReference type="InterPro" id="IPR005511">
    <property type="entry name" value="SMP-30"/>
</dbReference>
<evidence type="ECO:0000256" key="1">
    <source>
        <dbReference type="ARBA" id="ARBA00008853"/>
    </source>
</evidence>
<comment type="caution">
    <text evidence="6">The sequence shown here is derived from an EMBL/GenBank/DDBJ whole genome shotgun (WGS) entry which is preliminary data.</text>
</comment>
<accession>A0A3A1UCB3</accession>
<gene>
    <name evidence="6" type="ORF">D1781_05370</name>
</gene>
<dbReference type="InterPro" id="IPR013658">
    <property type="entry name" value="SGL"/>
</dbReference>
<dbReference type="InterPro" id="IPR011042">
    <property type="entry name" value="6-blade_b-propeller_TolB-like"/>
</dbReference>
<dbReference type="RefSeq" id="WP_119481188.1">
    <property type="nucleotide sequence ID" value="NZ_QXTG01000001.1"/>
</dbReference>
<feature type="binding site" evidence="4">
    <location>
        <position position="143"/>
    </location>
    <ligand>
        <name>substrate</name>
    </ligand>
</feature>
<organism evidence="6 7">
    <name type="scientific">Amnibacterium setariae</name>
    <dbReference type="NCBI Taxonomy" id="2306585"/>
    <lineage>
        <taxon>Bacteria</taxon>
        <taxon>Bacillati</taxon>
        <taxon>Actinomycetota</taxon>
        <taxon>Actinomycetes</taxon>
        <taxon>Micrococcales</taxon>
        <taxon>Microbacteriaceae</taxon>
        <taxon>Amnibacterium</taxon>
    </lineage>
</organism>
<dbReference type="OrthoDB" id="241638at2"/>
<dbReference type="PRINTS" id="PR01790">
    <property type="entry name" value="SMP30FAMILY"/>
</dbReference>
<dbReference type="GO" id="GO:0046872">
    <property type="term" value="F:metal ion binding"/>
    <property type="evidence" value="ECO:0007669"/>
    <property type="project" value="UniProtKB-KW"/>
</dbReference>
<evidence type="ECO:0000256" key="4">
    <source>
        <dbReference type="PIRSR" id="PIRSR605511-2"/>
    </source>
</evidence>
<dbReference type="InterPro" id="IPR051262">
    <property type="entry name" value="SMP-30/CGR1_Lactonase"/>
</dbReference>
<evidence type="ECO:0000313" key="7">
    <source>
        <dbReference type="Proteomes" id="UP000265742"/>
    </source>
</evidence>
<keyword evidence="4" id="KW-0479">Metal-binding</keyword>
<feature type="binding site" evidence="4">
    <location>
        <position position="56"/>
    </location>
    <ligand>
        <name>a divalent metal cation</name>
        <dbReference type="ChEBI" id="CHEBI:60240"/>
    </ligand>
</feature>
<evidence type="ECO:0000256" key="2">
    <source>
        <dbReference type="ARBA" id="ARBA00022801"/>
    </source>
</evidence>
<keyword evidence="2" id="KW-0378">Hydrolase</keyword>
<proteinExistence type="inferred from homology"/>
<feature type="binding site" evidence="4">
    <location>
        <position position="243"/>
    </location>
    <ligand>
        <name>a divalent metal cation</name>
        <dbReference type="ChEBI" id="CHEBI:60240"/>
    </ligand>
</feature>
<reference evidence="7" key="1">
    <citation type="submission" date="2018-09" db="EMBL/GenBank/DDBJ databases">
        <authorList>
            <person name="Kim I."/>
        </authorList>
    </citation>
    <scope>NUCLEOTIDE SEQUENCE [LARGE SCALE GENOMIC DNA]</scope>
    <source>
        <strain evidence="7">DD4a</strain>
    </source>
</reference>
<comment type="cofactor">
    <cofactor evidence="4">
        <name>Zn(2+)</name>
        <dbReference type="ChEBI" id="CHEBI:29105"/>
    </cofactor>
    <text evidence="4">Binds 1 divalent metal cation per subunit.</text>
</comment>
<protein>
    <submittedName>
        <fullName evidence="6">SMP-30/gluconolactonase/LRE family protein</fullName>
    </submittedName>
</protein>
<evidence type="ECO:0000313" key="6">
    <source>
        <dbReference type="EMBL" id="RIX30826.1"/>
    </source>
</evidence>
<dbReference type="PANTHER" id="PTHR47572:SF4">
    <property type="entry name" value="LACTONASE DRP35"/>
    <property type="match status" value="1"/>
</dbReference>
<feature type="active site" description="Proton donor/acceptor" evidence="3">
    <location>
        <position position="243"/>
    </location>
</feature>
<name>A0A3A1UCB3_9MICO</name>
<sequence>MSGPYPVGATAAAWDRDRTVIRFPDPAIVVVDERFRDLVPYQEVVERLWTGGRWLEGPVWFGDRGELLVSDIPNDRILRWSASTGAVDEYRRPSNNANGNTRDRQGRLVTCEHLTRRITRTEYDGSITVLLDRFDGRPLNAPNDVVTSRDGAVWFTDPGWGITSMYEGERAEEELPRAVYRIDPVTGEAEAVVTDMDRPNGIAFSPDESVLYVVDTHVRAYEMVDGRPRNGRWVIDMGHGTSDGIRVDVHGNVWAAAGRGGDGYDGVHCFAPDGTLLGMILTPEAVANVCFGGPKRNRLFIAASRSLYAVFVETQGCAGA</sequence>
<evidence type="ECO:0000256" key="3">
    <source>
        <dbReference type="PIRSR" id="PIRSR605511-1"/>
    </source>
</evidence>
<dbReference type="EMBL" id="QXTG01000001">
    <property type="protein sequence ID" value="RIX30826.1"/>
    <property type="molecule type" value="Genomic_DNA"/>
</dbReference>
<comment type="similarity">
    <text evidence="1">Belongs to the SMP-30/CGR1 family.</text>
</comment>
<dbReference type="Pfam" id="PF08450">
    <property type="entry name" value="SGL"/>
    <property type="match status" value="1"/>
</dbReference>
<feature type="domain" description="SMP-30/Gluconolactonase/LRE-like region" evidence="5">
    <location>
        <begin position="56"/>
        <end position="304"/>
    </location>
</feature>
<dbReference type="SUPFAM" id="SSF63829">
    <property type="entry name" value="Calcium-dependent phosphotriesterase"/>
    <property type="match status" value="1"/>
</dbReference>
<dbReference type="PANTHER" id="PTHR47572">
    <property type="entry name" value="LIPOPROTEIN-RELATED"/>
    <property type="match status" value="1"/>
</dbReference>
<feature type="binding site" evidence="4">
    <location>
        <position position="200"/>
    </location>
    <ligand>
        <name>a divalent metal cation</name>
        <dbReference type="ChEBI" id="CHEBI:60240"/>
    </ligand>
</feature>
<dbReference type="GO" id="GO:0016787">
    <property type="term" value="F:hydrolase activity"/>
    <property type="evidence" value="ECO:0007669"/>
    <property type="project" value="UniProtKB-KW"/>
</dbReference>
<keyword evidence="4" id="KW-0862">Zinc</keyword>
<dbReference type="Proteomes" id="UP000265742">
    <property type="component" value="Unassembled WGS sequence"/>
</dbReference>
<dbReference type="Gene3D" id="2.120.10.30">
    <property type="entry name" value="TolB, C-terminal domain"/>
    <property type="match status" value="1"/>
</dbReference>
<dbReference type="AlphaFoldDB" id="A0A3A1UCB3"/>
<evidence type="ECO:0000259" key="5">
    <source>
        <dbReference type="Pfam" id="PF08450"/>
    </source>
</evidence>